<organism evidence="2">
    <name type="scientific">Schistosoma japonicum</name>
    <name type="common">Blood fluke</name>
    <dbReference type="NCBI Taxonomy" id="6182"/>
    <lineage>
        <taxon>Eukaryota</taxon>
        <taxon>Metazoa</taxon>
        <taxon>Spiralia</taxon>
        <taxon>Lophotrochozoa</taxon>
        <taxon>Platyhelminthes</taxon>
        <taxon>Trematoda</taxon>
        <taxon>Digenea</taxon>
        <taxon>Strigeidida</taxon>
        <taxon>Schistosomatoidea</taxon>
        <taxon>Schistosomatidae</taxon>
        <taxon>Schistosoma</taxon>
    </lineage>
</organism>
<feature type="coiled-coil region" evidence="1">
    <location>
        <begin position="33"/>
        <end position="67"/>
    </location>
</feature>
<evidence type="ECO:0000256" key="1">
    <source>
        <dbReference type="SAM" id="Coils"/>
    </source>
</evidence>
<dbReference type="EMBL" id="AY915150">
    <property type="protein sequence ID" value="AAX30371.1"/>
    <property type="molecule type" value="mRNA"/>
</dbReference>
<evidence type="ECO:0000313" key="2">
    <source>
        <dbReference type="EMBL" id="AAX30371.1"/>
    </source>
</evidence>
<reference evidence="2" key="2">
    <citation type="journal article" date="2006" name="PLoS Pathog.">
        <title>New perspectives on host-parasite interplay by comparative transcriptomic and proteomic analyses of Schistosoma japonicum.</title>
        <authorList>
            <person name="Liu F."/>
            <person name="Lu J."/>
            <person name="Hu W."/>
            <person name="Wang S.Y."/>
            <person name="Cui S.J."/>
            <person name="Chi M."/>
            <person name="Yan Q."/>
            <person name="Wang X.R."/>
            <person name="Song H.D."/>
            <person name="Xu X.N."/>
            <person name="Wang J.J."/>
            <person name="Zhang X.L."/>
            <person name="Zhang X."/>
            <person name="Wang Z.Q."/>
            <person name="Xue C.L."/>
            <person name="Brindley P.J."/>
            <person name="McManus D.P."/>
            <person name="Yang P.Y."/>
            <person name="Feng Z."/>
            <person name="Chen Z."/>
            <person name="Han Z.G."/>
        </authorList>
    </citation>
    <scope>NUCLEOTIDE SEQUENCE</scope>
</reference>
<proteinExistence type="evidence at transcript level"/>
<accession>Q5BSW4</accession>
<name>Q5BSW4_SCHJA</name>
<reference evidence="2" key="1">
    <citation type="submission" date="2005-01" db="EMBL/GenBank/DDBJ databases">
        <authorList>
            <person name="Han Z."/>
        </authorList>
    </citation>
    <scope>NUCLEOTIDE SEQUENCE</scope>
</reference>
<sequence>MKLKQAGREYLWTISQECDERILKIQKRERPELDNLKREIIRLRDLVSQLREDKISLETQVEHLTQSVKDEHDKFRIEADAKLFVNI</sequence>
<keyword evidence="1" id="KW-0175">Coiled coil</keyword>
<dbReference type="AlphaFoldDB" id="Q5BSW4"/>
<protein>
    <submittedName>
        <fullName evidence="2">SJCHGC03126 protein</fullName>
    </submittedName>
</protein>